<evidence type="ECO:0000259" key="2">
    <source>
        <dbReference type="PROSITE" id="PS51387"/>
    </source>
</evidence>
<reference evidence="3" key="1">
    <citation type="submission" date="2016-07" db="EMBL/GenBank/DDBJ databases">
        <title>Genomics reveals synergistic degradation of pyrene by five bacteria in a mangrove sediment-derived bacterial consortium.</title>
        <authorList>
            <person name="Wanapaisan P."/>
            <person name="Vejarano F."/>
            <person name="Chakraborty J."/>
            <person name="Shintani M."/>
            <person name="Muangchinda C."/>
            <person name="Laothamteep N."/>
            <person name="Suzuki-Minakuchi C."/>
            <person name="Inoue K."/>
            <person name="Nojiri H."/>
            <person name="Pinyakong O."/>
        </authorList>
    </citation>
    <scope>NUCLEOTIDE SEQUENCE</scope>
    <source>
        <strain evidence="3">PW1</strain>
    </source>
</reference>
<dbReference type="InterPro" id="IPR010031">
    <property type="entry name" value="FAD_lactone_oxidase-like"/>
</dbReference>
<dbReference type="GO" id="GO:0003885">
    <property type="term" value="F:D-arabinono-1,4-lactone oxidase activity"/>
    <property type="evidence" value="ECO:0007669"/>
    <property type="project" value="TreeGrafter"/>
</dbReference>
<sequence length="438" mass="48398">MEQSFDSFGRVDRRQRRFLPLDLLEADFAGALPEGASLLPFGNGRSYGDSCHNDAGFLAPMRARRRILQFDPDTGLLSAESGTLLSDIIAHVAPQGYFLPVTPGTQFVTLGGAIANDVHGKNHHLRGTFGCHIEGLDLLRSDGVRYKCSDAENIDLFRATIGGMGLTGVILRATIRLMRAGGLDIEEKVLPFGSLDAYFDMAEVADRENEYAVAWVDQLSDGRGLLMVGNHVGEAGGPQPSRVGRFGVPFELPFSALNRTSLSLFNAAYFRRKGRIGTAHRVPYRNFFYPLDSIRNWNRLYGPRGLYQHQSVVPFDAARKVIPAMLEASRAAGQVSFLTVLKRFGSVKSPGLMSFPMPGYTLTMDFPNRGGKTLELLDRLDQMVVGVVGRVNPYKDQRMSAEVFAASFPGWRDFEVFRDKAFNSNFWRRTALTLGAAV</sequence>
<organism evidence="3">
    <name type="scientific">Ochrobactrum sp. PW1</name>
    <dbReference type="NCBI Taxonomy" id="1882222"/>
    <lineage>
        <taxon>Bacteria</taxon>
        <taxon>Pseudomonadati</taxon>
        <taxon>Pseudomonadota</taxon>
        <taxon>Alphaproteobacteria</taxon>
        <taxon>Hyphomicrobiales</taxon>
        <taxon>Brucellaceae</taxon>
        <taxon>Brucella/Ochrobactrum group</taxon>
        <taxon>Ochrobactrum</taxon>
    </lineage>
</organism>
<dbReference type="InterPro" id="IPR036318">
    <property type="entry name" value="FAD-bd_PCMH-like_sf"/>
</dbReference>
<accession>A0A292GL21</accession>
<evidence type="ECO:0000313" key="3">
    <source>
        <dbReference type="EMBL" id="BBA73673.1"/>
    </source>
</evidence>
<dbReference type="AlphaFoldDB" id="A0A292GL21"/>
<dbReference type="GO" id="GO:0071949">
    <property type="term" value="F:FAD binding"/>
    <property type="evidence" value="ECO:0007669"/>
    <property type="project" value="InterPro"/>
</dbReference>
<dbReference type="PANTHER" id="PTHR43762">
    <property type="entry name" value="L-GULONOLACTONE OXIDASE"/>
    <property type="match status" value="1"/>
</dbReference>
<keyword evidence="1" id="KW-0274">FAD</keyword>
<dbReference type="PROSITE" id="PS51387">
    <property type="entry name" value="FAD_PCMH"/>
    <property type="match status" value="1"/>
</dbReference>
<dbReference type="Pfam" id="PF01565">
    <property type="entry name" value="FAD_binding_4"/>
    <property type="match status" value="1"/>
</dbReference>
<feature type="domain" description="FAD-binding PCMH-type" evidence="2">
    <location>
        <begin position="10"/>
        <end position="180"/>
    </location>
</feature>
<proteinExistence type="predicted"/>
<dbReference type="InterPro" id="IPR016166">
    <property type="entry name" value="FAD-bd_PCMH"/>
</dbReference>
<protein>
    <submittedName>
        <fullName evidence="3">FAD linked oxidase domain-containing protein</fullName>
    </submittedName>
</protein>
<keyword evidence="1" id="KW-0285">Flavoprotein</keyword>
<dbReference type="Gene3D" id="3.30.465.10">
    <property type="match status" value="1"/>
</dbReference>
<dbReference type="InterPro" id="IPR016169">
    <property type="entry name" value="FAD-bd_PCMH_sub2"/>
</dbReference>
<dbReference type="PANTHER" id="PTHR43762:SF1">
    <property type="entry name" value="D-ARABINONO-1,4-LACTONE OXIDASE"/>
    <property type="match status" value="1"/>
</dbReference>
<dbReference type="EMBL" id="LC171366">
    <property type="protein sequence ID" value="BBA73673.1"/>
    <property type="molecule type" value="Genomic_DNA"/>
</dbReference>
<dbReference type="SUPFAM" id="SSF56176">
    <property type="entry name" value="FAD-binding/transporter-associated domain-like"/>
    <property type="match status" value="1"/>
</dbReference>
<dbReference type="InterPro" id="IPR006094">
    <property type="entry name" value="Oxid_FAD_bind_N"/>
</dbReference>
<evidence type="ECO:0000256" key="1">
    <source>
        <dbReference type="ARBA" id="ARBA00022827"/>
    </source>
</evidence>
<name>A0A292GL21_9HYPH</name>